<reference evidence="1" key="2">
    <citation type="submission" date="2017-10" db="EMBL/GenBank/DDBJ databases">
        <title>Ladona fulva Genome sequencing and assembly.</title>
        <authorList>
            <person name="Murali S."/>
            <person name="Richards S."/>
            <person name="Bandaranaike D."/>
            <person name="Bellair M."/>
            <person name="Blankenburg K."/>
            <person name="Chao H."/>
            <person name="Dinh H."/>
            <person name="Doddapaneni H."/>
            <person name="Dugan-Rocha S."/>
            <person name="Elkadiri S."/>
            <person name="Gnanaolivu R."/>
            <person name="Hernandez B."/>
            <person name="Skinner E."/>
            <person name="Javaid M."/>
            <person name="Lee S."/>
            <person name="Li M."/>
            <person name="Ming W."/>
            <person name="Munidasa M."/>
            <person name="Muniz J."/>
            <person name="Nguyen L."/>
            <person name="Hughes D."/>
            <person name="Osuji N."/>
            <person name="Pu L.-L."/>
            <person name="Puazo M."/>
            <person name="Qu C."/>
            <person name="Quiroz J."/>
            <person name="Raj R."/>
            <person name="Weissenberger G."/>
            <person name="Xin Y."/>
            <person name="Zou X."/>
            <person name="Han Y."/>
            <person name="Worley K."/>
            <person name="Muzny D."/>
            <person name="Gibbs R."/>
        </authorList>
    </citation>
    <scope>NUCLEOTIDE SEQUENCE</scope>
    <source>
        <strain evidence="1">Sampled in the wild</strain>
    </source>
</reference>
<accession>A0A8K0NYC9</accession>
<evidence type="ECO:0000313" key="2">
    <source>
        <dbReference type="Proteomes" id="UP000792457"/>
    </source>
</evidence>
<protein>
    <submittedName>
        <fullName evidence="1">Uncharacterized protein</fullName>
    </submittedName>
</protein>
<dbReference type="Proteomes" id="UP000792457">
    <property type="component" value="Unassembled WGS sequence"/>
</dbReference>
<comment type="caution">
    <text evidence="1">The sequence shown here is derived from an EMBL/GenBank/DDBJ whole genome shotgun (WGS) entry which is preliminary data.</text>
</comment>
<organism evidence="1 2">
    <name type="scientific">Ladona fulva</name>
    <name type="common">Scarce chaser dragonfly</name>
    <name type="synonym">Libellula fulva</name>
    <dbReference type="NCBI Taxonomy" id="123851"/>
    <lineage>
        <taxon>Eukaryota</taxon>
        <taxon>Metazoa</taxon>
        <taxon>Ecdysozoa</taxon>
        <taxon>Arthropoda</taxon>
        <taxon>Hexapoda</taxon>
        <taxon>Insecta</taxon>
        <taxon>Pterygota</taxon>
        <taxon>Palaeoptera</taxon>
        <taxon>Odonata</taxon>
        <taxon>Epiprocta</taxon>
        <taxon>Anisoptera</taxon>
        <taxon>Libelluloidea</taxon>
        <taxon>Libellulidae</taxon>
        <taxon>Ladona</taxon>
    </lineage>
</organism>
<reference evidence="1" key="1">
    <citation type="submission" date="2013-04" db="EMBL/GenBank/DDBJ databases">
        <authorList>
            <person name="Qu J."/>
            <person name="Murali S.C."/>
            <person name="Bandaranaike D."/>
            <person name="Bellair M."/>
            <person name="Blankenburg K."/>
            <person name="Chao H."/>
            <person name="Dinh H."/>
            <person name="Doddapaneni H."/>
            <person name="Downs B."/>
            <person name="Dugan-Rocha S."/>
            <person name="Elkadiri S."/>
            <person name="Gnanaolivu R.D."/>
            <person name="Hernandez B."/>
            <person name="Javaid M."/>
            <person name="Jayaseelan J.C."/>
            <person name="Lee S."/>
            <person name="Li M."/>
            <person name="Ming W."/>
            <person name="Munidasa M."/>
            <person name="Muniz J."/>
            <person name="Nguyen L."/>
            <person name="Ongeri F."/>
            <person name="Osuji N."/>
            <person name="Pu L.-L."/>
            <person name="Puazo M."/>
            <person name="Qu C."/>
            <person name="Quiroz J."/>
            <person name="Raj R."/>
            <person name="Weissenberger G."/>
            <person name="Xin Y."/>
            <person name="Zou X."/>
            <person name="Han Y."/>
            <person name="Richards S."/>
            <person name="Worley K."/>
            <person name="Muzny D."/>
            <person name="Gibbs R."/>
        </authorList>
    </citation>
    <scope>NUCLEOTIDE SEQUENCE</scope>
    <source>
        <strain evidence="1">Sampled in the wild</strain>
    </source>
</reference>
<keyword evidence="2" id="KW-1185">Reference proteome</keyword>
<proteinExistence type="predicted"/>
<evidence type="ECO:0000313" key="1">
    <source>
        <dbReference type="EMBL" id="KAG8226581.1"/>
    </source>
</evidence>
<gene>
    <name evidence="1" type="ORF">J437_LFUL007273</name>
</gene>
<dbReference type="EMBL" id="KZ308289">
    <property type="protein sequence ID" value="KAG8226581.1"/>
    <property type="molecule type" value="Genomic_DNA"/>
</dbReference>
<name>A0A8K0NYC9_LADFU</name>
<sequence length="117" mass="12894">MIINNRPLLQLGIFNVKCLLLMSKEHTQKVSHESVSCRGGTPLVSIILKATIKVALSTESTEAEMVQMDAATAENKLNGPDGCCNSRKTSTSSKKLEAQQVLLLQYQELEGWGRDKF</sequence>
<dbReference type="AlphaFoldDB" id="A0A8K0NYC9"/>